<dbReference type="Proteomes" id="UP001204814">
    <property type="component" value="Unassembled WGS sequence"/>
</dbReference>
<name>A0AAP2XPD4_9FIRM</name>
<protein>
    <submittedName>
        <fullName evidence="1">Uncharacterized protein</fullName>
    </submittedName>
</protein>
<reference evidence="1" key="1">
    <citation type="submission" date="2022-06" db="EMBL/GenBank/DDBJ databases">
        <title>Isolation of gut microbiota from human fecal samples.</title>
        <authorList>
            <person name="Pamer E.G."/>
            <person name="Barat B."/>
            <person name="Waligurski E."/>
            <person name="Medina S."/>
            <person name="Paddock L."/>
            <person name="Mostad J."/>
        </authorList>
    </citation>
    <scope>NUCLEOTIDE SEQUENCE</scope>
    <source>
        <strain evidence="1">DFI.6.24</strain>
    </source>
</reference>
<proteinExistence type="predicted"/>
<sequence>KEQTGYYVDDYFKRLMKLKDGSLLESYGENELENLYRNLLENSVAYSLMSRCDIETKFYFEADDFISIELFNTPEMLGVIGNYFLPERNYLLL</sequence>
<dbReference type="EMBL" id="JANGBO010000091">
    <property type="protein sequence ID" value="MCQ5063274.1"/>
    <property type="molecule type" value="Genomic_DNA"/>
</dbReference>
<organism evidence="1 2">
    <name type="scientific">Faecalibacillus intestinalis</name>
    <dbReference type="NCBI Taxonomy" id="1982626"/>
    <lineage>
        <taxon>Bacteria</taxon>
        <taxon>Bacillati</taxon>
        <taxon>Bacillota</taxon>
        <taxon>Erysipelotrichia</taxon>
        <taxon>Erysipelotrichales</taxon>
        <taxon>Coprobacillaceae</taxon>
        <taxon>Faecalibacillus</taxon>
    </lineage>
</organism>
<accession>A0AAP2XPD4</accession>
<feature type="non-terminal residue" evidence="1">
    <location>
        <position position="1"/>
    </location>
</feature>
<evidence type="ECO:0000313" key="2">
    <source>
        <dbReference type="Proteomes" id="UP001204814"/>
    </source>
</evidence>
<comment type="caution">
    <text evidence="1">The sequence shown here is derived from an EMBL/GenBank/DDBJ whole genome shotgun (WGS) entry which is preliminary data.</text>
</comment>
<feature type="non-terminal residue" evidence="1">
    <location>
        <position position="93"/>
    </location>
</feature>
<dbReference type="AlphaFoldDB" id="A0AAP2XPD4"/>
<evidence type="ECO:0000313" key="1">
    <source>
        <dbReference type="EMBL" id="MCQ5063274.1"/>
    </source>
</evidence>
<gene>
    <name evidence="1" type="ORF">NE542_15865</name>
</gene>